<dbReference type="AlphaFoldDB" id="A0A7U9KTW6"/>
<feature type="chain" id="PRO_5031260720" description="Secreted protein" evidence="2">
    <location>
        <begin position="29"/>
        <end position="89"/>
    </location>
</feature>
<dbReference type="Proteomes" id="UP000287830">
    <property type="component" value="Unassembled WGS sequence"/>
</dbReference>
<dbReference type="OrthoDB" id="9978949at2"/>
<evidence type="ECO:0008006" key="5">
    <source>
        <dbReference type="Google" id="ProtNLM"/>
    </source>
</evidence>
<evidence type="ECO:0000256" key="2">
    <source>
        <dbReference type="SAM" id="SignalP"/>
    </source>
</evidence>
<sequence length="89" mass="8564">MKQGTIRTLGAAALGVAFAASVAGTASAAEVTGANVPGDVADTLQNSLPVQETAKNVTGDPGPEHALKTNNKGNLLGGLPAGGLTKALG</sequence>
<name>A0A7U9KTW6_9ACTN</name>
<comment type="caution">
    <text evidence="3">The sequence shown here is derived from an EMBL/GenBank/DDBJ whole genome shotgun (WGS) entry which is preliminary data.</text>
</comment>
<dbReference type="GeneID" id="95621983"/>
<protein>
    <recommendedName>
        <fullName evidence="5">Secreted protein</fullName>
    </recommendedName>
</protein>
<gene>
    <name evidence="3" type="ORF">OEIGOIKO_03042</name>
</gene>
<feature type="region of interest" description="Disordered" evidence="1">
    <location>
        <begin position="53"/>
        <end position="89"/>
    </location>
</feature>
<evidence type="ECO:0000313" key="4">
    <source>
        <dbReference type="Proteomes" id="UP000287830"/>
    </source>
</evidence>
<feature type="signal peptide" evidence="2">
    <location>
        <begin position="1"/>
        <end position="28"/>
    </location>
</feature>
<proteinExistence type="predicted"/>
<dbReference type="EMBL" id="BHZC01000001">
    <property type="protein sequence ID" value="GCD35299.1"/>
    <property type="molecule type" value="Genomic_DNA"/>
</dbReference>
<organism evidence="3 4">
    <name type="scientific">Streptomyces chrestomyceticus JCM 4735</name>
    <dbReference type="NCBI Taxonomy" id="1306181"/>
    <lineage>
        <taxon>Bacteria</taxon>
        <taxon>Bacillati</taxon>
        <taxon>Actinomycetota</taxon>
        <taxon>Actinomycetes</taxon>
        <taxon>Kitasatosporales</taxon>
        <taxon>Streptomycetaceae</taxon>
        <taxon>Streptomyces</taxon>
    </lineage>
</organism>
<accession>A0A7U9KTW6</accession>
<evidence type="ECO:0000313" key="3">
    <source>
        <dbReference type="EMBL" id="GCD35299.1"/>
    </source>
</evidence>
<keyword evidence="2" id="KW-0732">Signal</keyword>
<dbReference type="RefSeq" id="WP_125045273.1">
    <property type="nucleotide sequence ID" value="NZ_BHZC01000001.1"/>
</dbReference>
<evidence type="ECO:0000256" key="1">
    <source>
        <dbReference type="SAM" id="MobiDB-lite"/>
    </source>
</evidence>
<reference evidence="3 4" key="1">
    <citation type="submission" date="2018-11" db="EMBL/GenBank/DDBJ databases">
        <title>Whole genome sequence of Streptomyces chrestomyceticus NBRC 13444(T).</title>
        <authorList>
            <person name="Komaki H."/>
            <person name="Tamura T."/>
        </authorList>
    </citation>
    <scope>NUCLEOTIDE SEQUENCE [LARGE SCALE GENOMIC DNA]</scope>
    <source>
        <strain evidence="3 4">NBRC 13444</strain>
    </source>
</reference>